<dbReference type="EC" id="6.1.1.6" evidence="6"/>
<evidence type="ECO:0000313" key="9">
    <source>
        <dbReference type="EMBL" id="KKR00588.1"/>
    </source>
</evidence>
<dbReference type="GO" id="GO:0000287">
    <property type="term" value="F:magnesium ion binding"/>
    <property type="evidence" value="ECO:0007669"/>
    <property type="project" value="UniProtKB-UniRule"/>
</dbReference>
<dbReference type="InterPro" id="IPR045864">
    <property type="entry name" value="aa-tRNA-synth_II/BPL/LPL"/>
</dbReference>
<dbReference type="SUPFAM" id="SSF50249">
    <property type="entry name" value="Nucleic acid-binding proteins"/>
    <property type="match status" value="1"/>
</dbReference>
<evidence type="ECO:0000256" key="3">
    <source>
        <dbReference type="ARBA" id="ARBA00022840"/>
    </source>
</evidence>
<feature type="binding site" evidence="6">
    <location>
        <position position="396"/>
    </location>
    <ligand>
        <name>Mg(2+)</name>
        <dbReference type="ChEBI" id="CHEBI:18420"/>
        <label>2</label>
    </ligand>
</feature>
<dbReference type="GO" id="GO:0004824">
    <property type="term" value="F:lysine-tRNA ligase activity"/>
    <property type="evidence" value="ECO:0007669"/>
    <property type="project" value="UniProtKB-UniRule"/>
</dbReference>
<dbReference type="PANTHER" id="PTHR42918">
    <property type="entry name" value="LYSYL-TRNA SYNTHETASE"/>
    <property type="match status" value="1"/>
</dbReference>
<dbReference type="Pfam" id="PF01336">
    <property type="entry name" value="tRNA_anti-codon"/>
    <property type="match status" value="1"/>
</dbReference>
<dbReference type="CDD" id="cd04322">
    <property type="entry name" value="LysRS_N"/>
    <property type="match status" value="1"/>
</dbReference>
<keyword evidence="3 6" id="KW-0067">ATP-binding</keyword>
<dbReference type="InterPro" id="IPR006195">
    <property type="entry name" value="aa-tRNA-synth_II"/>
</dbReference>
<keyword evidence="6" id="KW-0648">Protein biosynthesis</keyword>
<feature type="domain" description="Aminoacyl-transfer RNA synthetases class-II family profile" evidence="8">
    <location>
        <begin position="171"/>
        <end position="473"/>
    </location>
</feature>
<reference evidence="9 10" key="1">
    <citation type="journal article" date="2015" name="Nature">
        <title>rRNA introns, odd ribosomes, and small enigmatic genomes across a large radiation of phyla.</title>
        <authorList>
            <person name="Brown C.T."/>
            <person name="Hug L.A."/>
            <person name="Thomas B.C."/>
            <person name="Sharon I."/>
            <person name="Castelle C.J."/>
            <person name="Singh A."/>
            <person name="Wilkins M.J."/>
            <person name="Williams K.H."/>
            <person name="Banfield J.F."/>
        </authorList>
    </citation>
    <scope>NUCLEOTIDE SEQUENCE [LARGE SCALE GENOMIC DNA]</scope>
</reference>
<comment type="subcellular location">
    <subcellularLocation>
        <location evidence="6">Cytoplasm</location>
    </subcellularLocation>
</comment>
<dbReference type="AlphaFoldDB" id="A0A0G0MBN6"/>
<keyword evidence="4 6" id="KW-0030">Aminoacyl-tRNA synthetase</keyword>
<dbReference type="PANTHER" id="PTHR42918:SF6">
    <property type="entry name" value="ELONGATION FACTOR P--(R)-BETA-LYSINE LIGASE"/>
    <property type="match status" value="1"/>
</dbReference>
<comment type="caution">
    <text evidence="6">Lacks conserved residue(s) required for the propagation of feature annotation.</text>
</comment>
<name>A0A0G0MBN6_9BACT</name>
<dbReference type="PATRIC" id="fig|1618574.4.peg.910"/>
<dbReference type="InterPro" id="IPR004365">
    <property type="entry name" value="NA-bd_OB_tRNA"/>
</dbReference>
<dbReference type="GO" id="GO:0006430">
    <property type="term" value="P:lysyl-tRNA aminoacylation"/>
    <property type="evidence" value="ECO:0007669"/>
    <property type="project" value="UniProtKB-UniRule"/>
</dbReference>
<dbReference type="STRING" id="1618574.UT24_C0011G0041"/>
<dbReference type="InterPro" id="IPR004364">
    <property type="entry name" value="Aa-tRNA-synt_II"/>
</dbReference>
<dbReference type="Gene3D" id="3.30.930.10">
    <property type="entry name" value="Bira Bifunctional Protein, Domain 2"/>
    <property type="match status" value="1"/>
</dbReference>
<dbReference type="GO" id="GO:0005524">
    <property type="term" value="F:ATP binding"/>
    <property type="evidence" value="ECO:0007669"/>
    <property type="project" value="UniProtKB-UniRule"/>
</dbReference>
<dbReference type="GO" id="GO:0000049">
    <property type="term" value="F:tRNA binding"/>
    <property type="evidence" value="ECO:0007669"/>
    <property type="project" value="TreeGrafter"/>
</dbReference>
<dbReference type="Gene3D" id="2.40.50.140">
    <property type="entry name" value="Nucleic acid-binding proteins"/>
    <property type="match status" value="1"/>
</dbReference>
<dbReference type="Pfam" id="PF00152">
    <property type="entry name" value="tRNA-synt_2"/>
    <property type="match status" value="1"/>
</dbReference>
<comment type="similarity">
    <text evidence="6">Belongs to the class-II aminoacyl-tRNA synthetase family.</text>
</comment>
<proteinExistence type="inferred from homology"/>
<feature type="binding site" evidence="6">
    <location>
        <position position="396"/>
    </location>
    <ligand>
        <name>Mg(2+)</name>
        <dbReference type="ChEBI" id="CHEBI:18420"/>
        <label>1</label>
    </ligand>
</feature>
<evidence type="ECO:0000256" key="1">
    <source>
        <dbReference type="ARBA" id="ARBA00022598"/>
    </source>
</evidence>
<evidence type="ECO:0000256" key="4">
    <source>
        <dbReference type="ARBA" id="ARBA00023146"/>
    </source>
</evidence>
<dbReference type="HAMAP" id="MF_00252">
    <property type="entry name" value="Lys_tRNA_synth_class2"/>
    <property type="match status" value="1"/>
</dbReference>
<gene>
    <name evidence="6" type="primary">lysS</name>
    <name evidence="9" type="ORF">UT24_C0011G0041</name>
</gene>
<sequence length="483" mass="55239">MPDLKQVRIDKLDLLDQLSWSEDANETNTSVEDIVAHCSEVENLDSNENLDFIGRIHAKRGSGRILFLDVYQDGSKIQVFLEKNSLNDYDTLKKVVDTGDVIWVSGSPFRTAAGELTIKANQCRVISKCLLPIPFGKIKDDEHFSSLEDVEEQQRKRHLHLMVNPEEMETFRARSVIIRALRTFMEQEDFLEVETPVLQPLRGGAIAKPFATHHNALEQDMFLRIAPELYLKRLLVAGFNRVYEIGKNFRNEGIDTTHNPEFTMLEGYSIGMDYQQGMLLVESLLCYVSSQSSDNAFDPEKPFKRIKFFDALTGIGLPPDALPEESKQFAKRHGLDVDGCHYAQVLDQIFKKLVVRKTDEPTFFFDYPAETSPLAKQKTDDPLLVERFQFVWKRMELVNGYSEQNDPFLQRKAFEEQAKNSMAGDQEAMPIDEDYIEALEYGMPCACGFGIGVDRLCQLLLEKDNIRDVILFPTLRNNIRGEA</sequence>
<comment type="cofactor">
    <cofactor evidence="6 7">
        <name>Mg(2+)</name>
        <dbReference type="ChEBI" id="CHEBI:18420"/>
    </cofactor>
    <text evidence="6 7">Binds 3 Mg(2+) ions per subunit.</text>
</comment>
<dbReference type="InterPro" id="IPR002313">
    <property type="entry name" value="Lys-tRNA-ligase_II"/>
</dbReference>
<dbReference type="InterPro" id="IPR044136">
    <property type="entry name" value="Lys-tRNA-ligase_II_N"/>
</dbReference>
<evidence type="ECO:0000256" key="5">
    <source>
        <dbReference type="ARBA" id="ARBA00048573"/>
    </source>
</evidence>
<dbReference type="InterPro" id="IPR012340">
    <property type="entry name" value="NA-bd_OB-fold"/>
</dbReference>
<evidence type="ECO:0000256" key="2">
    <source>
        <dbReference type="ARBA" id="ARBA00022741"/>
    </source>
</evidence>
<dbReference type="EMBL" id="LBWB01000011">
    <property type="protein sequence ID" value="KKR00588.1"/>
    <property type="molecule type" value="Genomic_DNA"/>
</dbReference>
<dbReference type="NCBIfam" id="TIGR00499">
    <property type="entry name" value="lysS_bact"/>
    <property type="match status" value="1"/>
</dbReference>
<protein>
    <recommendedName>
        <fullName evidence="6">Lysine--tRNA ligase</fullName>
        <ecNumber evidence="6">6.1.1.6</ecNumber>
    </recommendedName>
    <alternativeName>
        <fullName evidence="6">Lysyl-tRNA synthetase</fullName>
        <shortName evidence="6">LysRS</shortName>
    </alternativeName>
</protein>
<keyword evidence="6 7" id="KW-0460">Magnesium</keyword>
<accession>A0A0G0MBN6</accession>
<comment type="catalytic activity">
    <reaction evidence="5 6 7">
        <text>tRNA(Lys) + L-lysine + ATP = L-lysyl-tRNA(Lys) + AMP + diphosphate</text>
        <dbReference type="Rhea" id="RHEA:20792"/>
        <dbReference type="Rhea" id="RHEA-COMP:9696"/>
        <dbReference type="Rhea" id="RHEA-COMP:9697"/>
        <dbReference type="ChEBI" id="CHEBI:30616"/>
        <dbReference type="ChEBI" id="CHEBI:32551"/>
        <dbReference type="ChEBI" id="CHEBI:33019"/>
        <dbReference type="ChEBI" id="CHEBI:78442"/>
        <dbReference type="ChEBI" id="CHEBI:78529"/>
        <dbReference type="ChEBI" id="CHEBI:456215"/>
        <dbReference type="EC" id="6.1.1.6"/>
    </reaction>
</comment>
<comment type="caution">
    <text evidence="9">The sequence shown here is derived from an EMBL/GenBank/DDBJ whole genome shotgun (WGS) entry which is preliminary data.</text>
</comment>
<evidence type="ECO:0000256" key="7">
    <source>
        <dbReference type="RuleBase" id="RU000336"/>
    </source>
</evidence>
<organism evidence="9 10">
    <name type="scientific">Candidatus Woesebacteria bacterium GW2011_GWB1_39_12</name>
    <dbReference type="NCBI Taxonomy" id="1618574"/>
    <lineage>
        <taxon>Bacteria</taxon>
        <taxon>Candidatus Woeseibacteriota</taxon>
    </lineage>
</organism>
<comment type="subunit">
    <text evidence="6">Homodimer.</text>
</comment>
<evidence type="ECO:0000313" key="10">
    <source>
        <dbReference type="Proteomes" id="UP000033881"/>
    </source>
</evidence>
<evidence type="ECO:0000256" key="6">
    <source>
        <dbReference type="HAMAP-Rule" id="MF_00252"/>
    </source>
</evidence>
<dbReference type="InterPro" id="IPR018149">
    <property type="entry name" value="Lys-tRNA-synth_II_C"/>
</dbReference>
<dbReference type="GO" id="GO:0005829">
    <property type="term" value="C:cytosol"/>
    <property type="evidence" value="ECO:0007669"/>
    <property type="project" value="TreeGrafter"/>
</dbReference>
<dbReference type="PRINTS" id="PR00982">
    <property type="entry name" value="TRNASYNTHLYS"/>
</dbReference>
<evidence type="ECO:0000259" key="8">
    <source>
        <dbReference type="PROSITE" id="PS50862"/>
    </source>
</evidence>
<dbReference type="NCBIfam" id="NF001756">
    <property type="entry name" value="PRK00484.1"/>
    <property type="match status" value="1"/>
</dbReference>
<dbReference type="SUPFAM" id="SSF55681">
    <property type="entry name" value="Class II aaRS and biotin synthetases"/>
    <property type="match status" value="1"/>
</dbReference>
<keyword evidence="1 6" id="KW-0436">Ligase</keyword>
<keyword evidence="2 6" id="KW-0547">Nucleotide-binding</keyword>
<keyword evidence="6" id="KW-0963">Cytoplasm</keyword>
<keyword evidence="6 7" id="KW-0479">Metal-binding</keyword>
<dbReference type="Proteomes" id="UP000033881">
    <property type="component" value="Unassembled WGS sequence"/>
</dbReference>
<dbReference type="PROSITE" id="PS50862">
    <property type="entry name" value="AA_TRNA_LIGASE_II"/>
    <property type="match status" value="1"/>
</dbReference>